<keyword evidence="1" id="KW-0175">Coiled coil</keyword>
<dbReference type="AlphaFoldDB" id="X1NRP6"/>
<organism evidence="2">
    <name type="scientific">marine sediment metagenome</name>
    <dbReference type="NCBI Taxonomy" id="412755"/>
    <lineage>
        <taxon>unclassified sequences</taxon>
        <taxon>metagenomes</taxon>
        <taxon>ecological metagenomes</taxon>
    </lineage>
</organism>
<name>X1NRP6_9ZZZZ</name>
<evidence type="ECO:0000313" key="2">
    <source>
        <dbReference type="EMBL" id="GAI21334.1"/>
    </source>
</evidence>
<accession>X1NRP6</accession>
<comment type="caution">
    <text evidence="2">The sequence shown here is derived from an EMBL/GenBank/DDBJ whole genome shotgun (WGS) entry which is preliminary data.</text>
</comment>
<proteinExistence type="predicted"/>
<sequence length="176" mass="20584">VLELTETKRVFDKLVNDMDAYLKDLSDPGNNLGKIEAWFSVPAMFSLSRFSDKFKKIEQRVVEEAKKYSPELIAWDTLTEFKGTMEAYEKAQKEYARAERLFARASLLRVNYERSRDKILNKVYKDIEADFVSFYKSLHGDDEEEFEAVLESKGPELNLEVDFYGRGKFPPFYPNC</sequence>
<reference evidence="2" key="1">
    <citation type="journal article" date="2014" name="Front. Microbiol.">
        <title>High frequency of phylogenetically diverse reductive dehalogenase-homologous genes in deep subseafloor sedimentary metagenomes.</title>
        <authorList>
            <person name="Kawai M."/>
            <person name="Futagami T."/>
            <person name="Toyoda A."/>
            <person name="Takaki Y."/>
            <person name="Nishi S."/>
            <person name="Hori S."/>
            <person name="Arai W."/>
            <person name="Tsubouchi T."/>
            <person name="Morono Y."/>
            <person name="Uchiyama I."/>
            <person name="Ito T."/>
            <person name="Fujiyama A."/>
            <person name="Inagaki F."/>
            <person name="Takami H."/>
        </authorList>
    </citation>
    <scope>NUCLEOTIDE SEQUENCE</scope>
    <source>
        <strain evidence="2">Expedition CK06-06</strain>
    </source>
</reference>
<feature type="coiled-coil region" evidence="1">
    <location>
        <begin position="81"/>
        <end position="108"/>
    </location>
</feature>
<dbReference type="EMBL" id="BARV01021239">
    <property type="protein sequence ID" value="GAI21334.1"/>
    <property type="molecule type" value="Genomic_DNA"/>
</dbReference>
<protein>
    <submittedName>
        <fullName evidence="2">Uncharacterized protein</fullName>
    </submittedName>
</protein>
<gene>
    <name evidence="2" type="ORF">S06H3_35225</name>
</gene>
<evidence type="ECO:0000256" key="1">
    <source>
        <dbReference type="SAM" id="Coils"/>
    </source>
</evidence>
<feature type="non-terminal residue" evidence="2">
    <location>
        <position position="1"/>
    </location>
</feature>